<accession>A0A5U8SZZ2</accession>
<reference evidence="1" key="1">
    <citation type="submission" date="2018-07" db="EMBL/GenBank/DDBJ databases">
        <authorList>
            <person name="Ashton P.M."/>
            <person name="Dallman T."/>
            <person name="Nair S."/>
            <person name="De Pinna E."/>
            <person name="Peters T."/>
            <person name="Grant K."/>
        </authorList>
    </citation>
    <scope>NUCLEOTIDE SEQUENCE</scope>
    <source>
        <strain evidence="1">296838</strain>
    </source>
</reference>
<proteinExistence type="predicted"/>
<gene>
    <name evidence="1" type="ORF">DS524_25470</name>
</gene>
<evidence type="ECO:0000313" key="1">
    <source>
        <dbReference type="EMBL" id="EBR9859099.1"/>
    </source>
</evidence>
<name>A0A5U8SZZ2_SALET</name>
<dbReference type="EMBL" id="AAGUAT010000097">
    <property type="protein sequence ID" value="EBR9859099.1"/>
    <property type="molecule type" value="Genomic_DNA"/>
</dbReference>
<organism evidence="1">
    <name type="scientific">Salmonella enterica subsp. enterica serovar Chester</name>
    <dbReference type="NCBI Taxonomy" id="149386"/>
    <lineage>
        <taxon>Bacteria</taxon>
        <taxon>Pseudomonadati</taxon>
        <taxon>Pseudomonadota</taxon>
        <taxon>Gammaproteobacteria</taxon>
        <taxon>Enterobacterales</taxon>
        <taxon>Enterobacteriaceae</taxon>
        <taxon>Salmonella</taxon>
    </lineage>
</organism>
<sequence length="100" mass="11732">MIYSNVKTYYISDDATGGRLVRYDVITISSDEYLIKVFDDQQRSISPPHSIILVDEFKFTRSEYMERNNIGNNSMIRRDMAPSFESDILNKCKEHRNSLK</sequence>
<protein>
    <submittedName>
        <fullName evidence="1">Uncharacterized protein</fullName>
    </submittedName>
</protein>
<dbReference type="AlphaFoldDB" id="A0A5U8SZZ2"/>
<comment type="caution">
    <text evidence="1">The sequence shown here is derived from an EMBL/GenBank/DDBJ whole genome shotgun (WGS) entry which is preliminary data.</text>
</comment>